<protein>
    <recommendedName>
        <fullName evidence="4">Chlorophyllase</fullName>
    </recommendedName>
</protein>
<dbReference type="PANTHER" id="PTHR33428">
    <property type="entry name" value="CHLOROPHYLLASE-2, CHLOROPLASTIC"/>
    <property type="match status" value="1"/>
</dbReference>
<feature type="chain" id="PRO_5041402240" description="Chlorophyllase" evidence="1">
    <location>
        <begin position="21"/>
        <end position="298"/>
    </location>
</feature>
<evidence type="ECO:0000313" key="2">
    <source>
        <dbReference type="EMBL" id="KAK0614425.1"/>
    </source>
</evidence>
<evidence type="ECO:0008006" key="4">
    <source>
        <dbReference type="Google" id="ProtNLM"/>
    </source>
</evidence>
<accession>A0AA39WFF5</accession>
<keyword evidence="1" id="KW-0732">Signal</keyword>
<name>A0AA39WFF5_9PEZI</name>
<reference evidence="2" key="1">
    <citation type="submission" date="2023-06" db="EMBL/GenBank/DDBJ databases">
        <title>Genome-scale phylogeny and comparative genomics of the fungal order Sordariales.</title>
        <authorList>
            <consortium name="Lawrence Berkeley National Laboratory"/>
            <person name="Hensen N."/>
            <person name="Bonometti L."/>
            <person name="Westerberg I."/>
            <person name="Brannstrom I.O."/>
            <person name="Guillou S."/>
            <person name="Cros-Aarteil S."/>
            <person name="Calhoun S."/>
            <person name="Haridas S."/>
            <person name="Kuo A."/>
            <person name="Mondo S."/>
            <person name="Pangilinan J."/>
            <person name="Riley R."/>
            <person name="Labutti K."/>
            <person name="Andreopoulos B."/>
            <person name="Lipzen A."/>
            <person name="Chen C."/>
            <person name="Yanf M."/>
            <person name="Daum C."/>
            <person name="Ng V."/>
            <person name="Clum A."/>
            <person name="Steindorff A."/>
            <person name="Ohm R."/>
            <person name="Martin F."/>
            <person name="Silar P."/>
            <person name="Natvig D."/>
            <person name="Lalanne C."/>
            <person name="Gautier V."/>
            <person name="Ament-Velasquez S.L."/>
            <person name="Kruys A."/>
            <person name="Hutchinson M.I."/>
            <person name="Powell A.J."/>
            <person name="Barry K."/>
            <person name="Miller A.N."/>
            <person name="Grigoriev I.V."/>
            <person name="Debuchy R."/>
            <person name="Gladieux P."/>
            <person name="Thoren M.H."/>
            <person name="Johannesson H."/>
        </authorList>
    </citation>
    <scope>NUCLEOTIDE SEQUENCE</scope>
    <source>
        <strain evidence="2">CBS 606.72</strain>
    </source>
</reference>
<sequence>MVRANILAGALAGLFPLCLATPANSPVQDNLLPRQGAPPSGSGTGGYPATYFEDPTLPLHTIYMPLQPPSNTTLPVLLWGNGNCVGDGLAYKDFLLQTASHGILIIANGWVTPIPGREKSPRDTTKDMAYFTDSIAWIQGQAGKPGKYETVDAELLGASGHSCGGLQTIEMRSDKRVKMLASFGYATRESVWAREIKVPVGFFVGSLDTSIAMPQIQGAWPELPATTPAWWGTFPNLGHGGTFNSPNGGVWAISFAKWVFFTLKGDPQAAEYFKGKGATNHGWEVKAKGLDGVPVKEL</sequence>
<dbReference type="PANTHER" id="PTHR33428:SF14">
    <property type="entry name" value="CARBOXYLESTERASE TYPE B DOMAIN-CONTAINING PROTEIN"/>
    <property type="match status" value="1"/>
</dbReference>
<evidence type="ECO:0000256" key="1">
    <source>
        <dbReference type="SAM" id="SignalP"/>
    </source>
</evidence>
<gene>
    <name evidence="2" type="ORF">B0T14DRAFT_606717</name>
</gene>
<dbReference type="Proteomes" id="UP001175000">
    <property type="component" value="Unassembled WGS sequence"/>
</dbReference>
<dbReference type="SUPFAM" id="SSF53474">
    <property type="entry name" value="alpha/beta-Hydrolases"/>
    <property type="match status" value="1"/>
</dbReference>
<organism evidence="2 3">
    <name type="scientific">Immersiella caudata</name>
    <dbReference type="NCBI Taxonomy" id="314043"/>
    <lineage>
        <taxon>Eukaryota</taxon>
        <taxon>Fungi</taxon>
        <taxon>Dikarya</taxon>
        <taxon>Ascomycota</taxon>
        <taxon>Pezizomycotina</taxon>
        <taxon>Sordariomycetes</taxon>
        <taxon>Sordariomycetidae</taxon>
        <taxon>Sordariales</taxon>
        <taxon>Lasiosphaeriaceae</taxon>
        <taxon>Immersiella</taxon>
    </lineage>
</organism>
<comment type="caution">
    <text evidence="2">The sequence shown here is derived from an EMBL/GenBank/DDBJ whole genome shotgun (WGS) entry which is preliminary data.</text>
</comment>
<feature type="signal peptide" evidence="1">
    <location>
        <begin position="1"/>
        <end position="20"/>
    </location>
</feature>
<keyword evidence="3" id="KW-1185">Reference proteome</keyword>
<dbReference type="EMBL" id="JAULSU010000006">
    <property type="protein sequence ID" value="KAK0614425.1"/>
    <property type="molecule type" value="Genomic_DNA"/>
</dbReference>
<evidence type="ECO:0000313" key="3">
    <source>
        <dbReference type="Proteomes" id="UP001175000"/>
    </source>
</evidence>
<dbReference type="AlphaFoldDB" id="A0AA39WFF5"/>
<dbReference type="InterPro" id="IPR029058">
    <property type="entry name" value="AB_hydrolase_fold"/>
</dbReference>
<proteinExistence type="predicted"/>
<dbReference type="Gene3D" id="3.40.50.1820">
    <property type="entry name" value="alpha/beta hydrolase"/>
    <property type="match status" value="1"/>
</dbReference>